<comment type="caution">
    <text evidence="1">The sequence shown here is derived from an EMBL/GenBank/DDBJ whole genome shotgun (WGS) entry which is preliminary data.</text>
</comment>
<organism evidence="1 2">
    <name type="scientific">Diploscapter pachys</name>
    <dbReference type="NCBI Taxonomy" id="2018661"/>
    <lineage>
        <taxon>Eukaryota</taxon>
        <taxon>Metazoa</taxon>
        <taxon>Ecdysozoa</taxon>
        <taxon>Nematoda</taxon>
        <taxon>Chromadorea</taxon>
        <taxon>Rhabditida</taxon>
        <taxon>Rhabditina</taxon>
        <taxon>Rhabditomorpha</taxon>
        <taxon>Rhabditoidea</taxon>
        <taxon>Rhabditidae</taxon>
        <taxon>Diploscapter</taxon>
    </lineage>
</organism>
<protein>
    <submittedName>
        <fullName evidence="1">Uncharacterized protein</fullName>
    </submittedName>
</protein>
<dbReference type="Proteomes" id="UP000218231">
    <property type="component" value="Unassembled WGS sequence"/>
</dbReference>
<reference evidence="1 2" key="1">
    <citation type="journal article" date="2017" name="Curr. Biol.">
        <title>Genome architecture and evolution of a unichromosomal asexual nematode.</title>
        <authorList>
            <person name="Fradin H."/>
            <person name="Zegar C."/>
            <person name="Gutwein M."/>
            <person name="Lucas J."/>
            <person name="Kovtun M."/>
            <person name="Corcoran D."/>
            <person name="Baugh L.R."/>
            <person name="Kiontke K."/>
            <person name="Gunsalus K."/>
            <person name="Fitch D.H."/>
            <person name="Piano F."/>
        </authorList>
    </citation>
    <scope>NUCLEOTIDE SEQUENCE [LARGE SCALE GENOMIC DNA]</scope>
    <source>
        <strain evidence="1">PF1309</strain>
    </source>
</reference>
<keyword evidence="2" id="KW-1185">Reference proteome</keyword>
<dbReference type="AlphaFoldDB" id="A0A2A2LTY5"/>
<sequence length="105" mass="11933">MAVTEEDAVKKAIEAGKEEDIVLLREQGCPIRHEHLALIRSIPKVRDALSSLSGNTRKMRRAFEDAFCKVLLVQKSFNHLLHVNAHGYSALNELARKNDWDLIIE</sequence>
<proteinExistence type="predicted"/>
<gene>
    <name evidence="1" type="ORF">WR25_16697</name>
</gene>
<evidence type="ECO:0000313" key="1">
    <source>
        <dbReference type="EMBL" id="PAV89681.1"/>
    </source>
</evidence>
<name>A0A2A2LTY5_9BILA</name>
<dbReference type="EMBL" id="LIAE01006434">
    <property type="protein sequence ID" value="PAV89681.1"/>
    <property type="molecule type" value="Genomic_DNA"/>
</dbReference>
<accession>A0A2A2LTY5</accession>
<evidence type="ECO:0000313" key="2">
    <source>
        <dbReference type="Proteomes" id="UP000218231"/>
    </source>
</evidence>